<dbReference type="PROSITE" id="PS50089">
    <property type="entry name" value="ZF_RING_2"/>
    <property type="match status" value="1"/>
</dbReference>
<feature type="domain" description="RING-type" evidence="3">
    <location>
        <begin position="91"/>
        <end position="169"/>
    </location>
</feature>
<dbReference type="EMBL" id="JAKLMC020000012">
    <property type="protein sequence ID" value="KAK5953053.1"/>
    <property type="molecule type" value="Genomic_DNA"/>
</dbReference>
<organism evidence="4 5">
    <name type="scientific">Knufia fluminis</name>
    <dbReference type="NCBI Taxonomy" id="191047"/>
    <lineage>
        <taxon>Eukaryota</taxon>
        <taxon>Fungi</taxon>
        <taxon>Dikarya</taxon>
        <taxon>Ascomycota</taxon>
        <taxon>Pezizomycotina</taxon>
        <taxon>Eurotiomycetes</taxon>
        <taxon>Chaetothyriomycetidae</taxon>
        <taxon>Chaetothyriales</taxon>
        <taxon>Trichomeriaceae</taxon>
        <taxon>Knufia</taxon>
    </lineage>
</organism>
<sequence>MASTQCTLNTKPALNLARPQTATFPVAWWVQPAQPQPQPQAVNNGESTTPAAESLGRDDPTWTPHPGLTSILETTSTTTTATLGTPTDPDCPICKGSLSSPSALYECPFPPTQRWRRAKYWLTTVDGVARHESCGRMMHRACLASWVGTFVGGEGSRGEGDVINCPMCRGHIGKAVHWRGECGRVHLGRCTDDGCQSRGEARDPASLDWRDENAWIERWWNGPSGGFAAARKREEEWREACAVQYPLTLQCLSILTAIMRGHESSCERERLRRLVRFHEDEVEFFRAGNWAVESRVVRRRGEILQCIKKEIEQCIREADAWVDLRKERPANVREICEREGWFRLSLAD</sequence>
<name>A0AAN8EVD7_9EURO</name>
<evidence type="ECO:0000256" key="1">
    <source>
        <dbReference type="PROSITE-ProRule" id="PRU00175"/>
    </source>
</evidence>
<feature type="region of interest" description="Disordered" evidence="2">
    <location>
        <begin position="35"/>
        <end position="86"/>
    </location>
</feature>
<keyword evidence="1" id="KW-0863">Zinc-finger</keyword>
<dbReference type="GO" id="GO:0008270">
    <property type="term" value="F:zinc ion binding"/>
    <property type="evidence" value="ECO:0007669"/>
    <property type="project" value="UniProtKB-KW"/>
</dbReference>
<dbReference type="SUPFAM" id="SSF57850">
    <property type="entry name" value="RING/U-box"/>
    <property type="match status" value="1"/>
</dbReference>
<proteinExistence type="predicted"/>
<dbReference type="Proteomes" id="UP001316803">
    <property type="component" value="Unassembled WGS sequence"/>
</dbReference>
<evidence type="ECO:0000256" key="2">
    <source>
        <dbReference type="SAM" id="MobiDB-lite"/>
    </source>
</evidence>
<keyword evidence="5" id="KW-1185">Reference proteome</keyword>
<dbReference type="Gene3D" id="3.30.40.10">
    <property type="entry name" value="Zinc/RING finger domain, C3HC4 (zinc finger)"/>
    <property type="match status" value="1"/>
</dbReference>
<keyword evidence="1" id="KW-0862">Zinc</keyword>
<reference evidence="4 5" key="1">
    <citation type="submission" date="2022-12" db="EMBL/GenBank/DDBJ databases">
        <title>Genomic features and morphological characterization of a novel Knufia sp. strain isolated from spacecraft assembly facility.</title>
        <authorList>
            <person name="Teixeira M."/>
            <person name="Chander A.M."/>
            <person name="Stajich J.E."/>
            <person name="Venkateswaran K."/>
        </authorList>
    </citation>
    <scope>NUCLEOTIDE SEQUENCE [LARGE SCALE GENOMIC DNA]</scope>
    <source>
        <strain evidence="4 5">FJI-L2-BK-P2</strain>
    </source>
</reference>
<dbReference type="InterPro" id="IPR013083">
    <property type="entry name" value="Znf_RING/FYVE/PHD"/>
</dbReference>
<protein>
    <recommendedName>
        <fullName evidence="3">RING-type domain-containing protein</fullName>
    </recommendedName>
</protein>
<evidence type="ECO:0000313" key="5">
    <source>
        <dbReference type="Proteomes" id="UP001316803"/>
    </source>
</evidence>
<comment type="caution">
    <text evidence="4">The sequence shown here is derived from an EMBL/GenBank/DDBJ whole genome shotgun (WGS) entry which is preliminary data.</text>
</comment>
<accession>A0AAN8EVD7</accession>
<gene>
    <name evidence="4" type="ORF">OHC33_005621</name>
</gene>
<feature type="compositionally biased region" description="Low complexity" evidence="2">
    <location>
        <begin position="68"/>
        <end position="86"/>
    </location>
</feature>
<dbReference type="InterPro" id="IPR001841">
    <property type="entry name" value="Znf_RING"/>
</dbReference>
<keyword evidence="1" id="KW-0479">Metal-binding</keyword>
<dbReference type="AlphaFoldDB" id="A0AAN8EVD7"/>
<evidence type="ECO:0000259" key="3">
    <source>
        <dbReference type="PROSITE" id="PS50089"/>
    </source>
</evidence>
<evidence type="ECO:0000313" key="4">
    <source>
        <dbReference type="EMBL" id="KAK5953053.1"/>
    </source>
</evidence>